<reference evidence="1 2" key="1">
    <citation type="journal article" date="2018" name="Front. Plant Sci.">
        <title>Red Clover (Trifolium pratense) and Zigzag Clover (T. medium) - A Picture of Genomic Similarities and Differences.</title>
        <authorList>
            <person name="Dluhosova J."/>
            <person name="Istvanek J."/>
            <person name="Nedelnik J."/>
            <person name="Repkova J."/>
        </authorList>
    </citation>
    <scope>NUCLEOTIDE SEQUENCE [LARGE SCALE GENOMIC DNA]</scope>
    <source>
        <strain evidence="2">cv. 10/8</strain>
        <tissue evidence="1">Leaf</tissue>
    </source>
</reference>
<evidence type="ECO:0000313" key="2">
    <source>
        <dbReference type="Proteomes" id="UP000265520"/>
    </source>
</evidence>
<evidence type="ECO:0000313" key="1">
    <source>
        <dbReference type="EMBL" id="MCI89014.1"/>
    </source>
</evidence>
<protein>
    <submittedName>
        <fullName evidence="1">NBS-containing resistance-like protein</fullName>
    </submittedName>
</protein>
<keyword evidence="2" id="KW-1185">Reference proteome</keyword>
<dbReference type="AlphaFoldDB" id="A0A392VKV5"/>
<name>A0A392VKV5_9FABA</name>
<dbReference type="EMBL" id="LXQA011208004">
    <property type="protein sequence ID" value="MCI89014.1"/>
    <property type="molecule type" value="Genomic_DNA"/>
</dbReference>
<proteinExistence type="predicted"/>
<accession>A0A392VKV5</accession>
<dbReference type="Proteomes" id="UP000265520">
    <property type="component" value="Unassembled WGS sequence"/>
</dbReference>
<comment type="caution">
    <text evidence="1">The sequence shown here is derived from an EMBL/GenBank/DDBJ whole genome shotgun (WGS) entry which is preliminary data.</text>
</comment>
<organism evidence="1 2">
    <name type="scientific">Trifolium medium</name>
    <dbReference type="NCBI Taxonomy" id="97028"/>
    <lineage>
        <taxon>Eukaryota</taxon>
        <taxon>Viridiplantae</taxon>
        <taxon>Streptophyta</taxon>
        <taxon>Embryophyta</taxon>
        <taxon>Tracheophyta</taxon>
        <taxon>Spermatophyta</taxon>
        <taxon>Magnoliopsida</taxon>
        <taxon>eudicotyledons</taxon>
        <taxon>Gunneridae</taxon>
        <taxon>Pentapetalae</taxon>
        <taxon>rosids</taxon>
        <taxon>fabids</taxon>
        <taxon>Fabales</taxon>
        <taxon>Fabaceae</taxon>
        <taxon>Papilionoideae</taxon>
        <taxon>50 kb inversion clade</taxon>
        <taxon>NPAAA clade</taxon>
        <taxon>Hologalegina</taxon>
        <taxon>IRL clade</taxon>
        <taxon>Trifolieae</taxon>
        <taxon>Trifolium</taxon>
    </lineage>
</organism>
<sequence>MVAHEDRFGKESEKIKTWTAALSQVADLKGHHIHTG</sequence>
<feature type="non-terminal residue" evidence="1">
    <location>
        <position position="36"/>
    </location>
</feature>